<dbReference type="Proteomes" id="UP000236959">
    <property type="component" value="Unassembled WGS sequence"/>
</dbReference>
<name>A0A2S3UWD2_9HYPH</name>
<evidence type="ECO:0000256" key="3">
    <source>
        <dbReference type="ARBA" id="ARBA00022729"/>
    </source>
</evidence>
<comment type="caution">
    <text evidence="7">The sequence shown here is derived from an EMBL/GenBank/DDBJ whole genome shotgun (WGS) entry which is preliminary data.</text>
</comment>
<evidence type="ECO:0000313" key="7">
    <source>
        <dbReference type="EMBL" id="POF31779.1"/>
    </source>
</evidence>
<dbReference type="PANTHER" id="PTHR34296:SF2">
    <property type="entry name" value="ABC TRANSPORTER GUANOSINE-BINDING PROTEIN NUPN"/>
    <property type="match status" value="1"/>
</dbReference>
<comment type="subcellular location">
    <subcellularLocation>
        <location evidence="1">Cell membrane</location>
    </subcellularLocation>
</comment>
<organism evidence="7 8">
    <name type="scientific">Roseibium marinum</name>
    <dbReference type="NCBI Taxonomy" id="281252"/>
    <lineage>
        <taxon>Bacteria</taxon>
        <taxon>Pseudomonadati</taxon>
        <taxon>Pseudomonadota</taxon>
        <taxon>Alphaproteobacteria</taxon>
        <taxon>Hyphomicrobiales</taxon>
        <taxon>Stappiaceae</taxon>
        <taxon>Roseibium</taxon>
    </lineage>
</organism>
<evidence type="ECO:0000256" key="1">
    <source>
        <dbReference type="ARBA" id="ARBA00004236"/>
    </source>
</evidence>
<dbReference type="RefSeq" id="WP_103222743.1">
    <property type="nucleotide sequence ID" value="NZ_PPCN01000004.1"/>
</dbReference>
<dbReference type="AlphaFoldDB" id="A0A2S3UWD2"/>
<evidence type="ECO:0000256" key="2">
    <source>
        <dbReference type="ARBA" id="ARBA00022475"/>
    </source>
</evidence>
<dbReference type="CDD" id="cd06304">
    <property type="entry name" value="PBP1_BmpA_Med_PnrA-like"/>
    <property type="match status" value="1"/>
</dbReference>
<accession>A0A2S3UWD2</accession>
<feature type="domain" description="ABC transporter substrate-binding protein PnrA-like" evidence="6">
    <location>
        <begin position="16"/>
        <end position="291"/>
    </location>
</feature>
<sequence length="325" mass="33708">MMRIRPLSPSGKDLPEIAVVVVGEANDDGFNASGLAGARAAKDAGIARISIIDGLAYDARAITESLLAAMADFDGLVFIGGQGDSVMPHIARAFGRKRFAIVQGESRLANLACYDVAQEQSAFLAGCLAAWMTRTGTVGHLSGHRVRPGLKARAAFVEGVRHAAPDVAVLTSFCGSQDDNQVTRQWADAQIEAGADIIFTMLNGARSGAIDACRAGEAWQIGNALDWVALHPDVFLASALARIDRGVERAIADVAAGNMPVASVSLGLAEGDYVGLSLGGEVPDDVAERLQPVVRALKGGDLALGGDFDGPEFVPGVAAEARECS</sequence>
<keyword evidence="2" id="KW-1003">Cell membrane</keyword>
<dbReference type="InterPro" id="IPR050957">
    <property type="entry name" value="BMP_lipoprotein"/>
</dbReference>
<dbReference type="Gene3D" id="3.40.50.2300">
    <property type="match status" value="2"/>
</dbReference>
<evidence type="ECO:0000256" key="5">
    <source>
        <dbReference type="ARBA" id="ARBA00023288"/>
    </source>
</evidence>
<keyword evidence="4" id="KW-0472">Membrane</keyword>
<evidence type="ECO:0000313" key="8">
    <source>
        <dbReference type="Proteomes" id="UP000236959"/>
    </source>
</evidence>
<keyword evidence="8" id="KW-1185">Reference proteome</keyword>
<evidence type="ECO:0000256" key="4">
    <source>
        <dbReference type="ARBA" id="ARBA00023136"/>
    </source>
</evidence>
<protein>
    <submittedName>
        <fullName evidence="7">Basic membrane protein A</fullName>
    </submittedName>
</protein>
<evidence type="ECO:0000259" key="6">
    <source>
        <dbReference type="Pfam" id="PF02608"/>
    </source>
</evidence>
<keyword evidence="5" id="KW-0449">Lipoprotein</keyword>
<dbReference type="OrthoDB" id="149576at2"/>
<dbReference type="PANTHER" id="PTHR34296">
    <property type="entry name" value="TRANSCRIPTIONAL ACTIVATOR PROTEIN MED"/>
    <property type="match status" value="1"/>
</dbReference>
<dbReference type="InterPro" id="IPR003760">
    <property type="entry name" value="PnrA-like"/>
</dbReference>
<gene>
    <name evidence="7" type="ORF">CLV41_104349</name>
</gene>
<keyword evidence="3" id="KW-0732">Signal</keyword>
<reference evidence="7 8" key="1">
    <citation type="submission" date="2018-01" db="EMBL/GenBank/DDBJ databases">
        <title>Genomic Encyclopedia of Archaeal and Bacterial Type Strains, Phase II (KMG-II): from individual species to whole genera.</title>
        <authorList>
            <person name="Goeker M."/>
        </authorList>
    </citation>
    <scope>NUCLEOTIDE SEQUENCE [LARGE SCALE GENOMIC DNA]</scope>
    <source>
        <strain evidence="7 8">DSM 17023</strain>
    </source>
</reference>
<dbReference type="EMBL" id="PPCN01000004">
    <property type="protein sequence ID" value="POF31779.1"/>
    <property type="molecule type" value="Genomic_DNA"/>
</dbReference>
<dbReference type="Pfam" id="PF02608">
    <property type="entry name" value="Bmp"/>
    <property type="match status" value="1"/>
</dbReference>
<proteinExistence type="predicted"/>
<dbReference type="GO" id="GO:0005886">
    <property type="term" value="C:plasma membrane"/>
    <property type="evidence" value="ECO:0007669"/>
    <property type="project" value="UniProtKB-SubCell"/>
</dbReference>